<feature type="transmembrane region" description="Helical" evidence="10">
    <location>
        <begin position="235"/>
        <end position="254"/>
    </location>
</feature>
<keyword evidence="2" id="KW-1003">Cell membrane</keyword>
<evidence type="ECO:0000256" key="3">
    <source>
        <dbReference type="ARBA" id="ARBA00022692"/>
    </source>
</evidence>
<keyword evidence="4 10" id="KW-1133">Transmembrane helix</keyword>
<dbReference type="InterPro" id="IPR000337">
    <property type="entry name" value="GPCR_3"/>
</dbReference>
<evidence type="ECO:0000256" key="5">
    <source>
        <dbReference type="ARBA" id="ARBA00023040"/>
    </source>
</evidence>
<evidence type="ECO:0000256" key="10">
    <source>
        <dbReference type="SAM" id="Phobius"/>
    </source>
</evidence>
<evidence type="ECO:0000256" key="4">
    <source>
        <dbReference type="ARBA" id="ARBA00022989"/>
    </source>
</evidence>
<feature type="transmembrane region" description="Helical" evidence="10">
    <location>
        <begin position="261"/>
        <end position="284"/>
    </location>
</feature>
<name>A0A8B9X4U3_BOSMU</name>
<keyword evidence="6 10" id="KW-0472">Membrane</keyword>
<dbReference type="InterPro" id="IPR004073">
    <property type="entry name" value="GPCR_3_vmron_rcpt_2"/>
</dbReference>
<protein>
    <recommendedName>
        <fullName evidence="11">G-protein coupled receptors family 3 profile domain-containing protein</fullName>
    </recommendedName>
</protein>
<keyword evidence="9" id="KW-0807">Transducer</keyword>
<dbReference type="InterPro" id="IPR000068">
    <property type="entry name" value="GPCR_3_Ca_sens_rcpt-rel"/>
</dbReference>
<feature type="transmembrane region" description="Helical" evidence="10">
    <location>
        <begin position="33"/>
        <end position="57"/>
    </location>
</feature>
<evidence type="ECO:0000256" key="1">
    <source>
        <dbReference type="ARBA" id="ARBA00004651"/>
    </source>
</evidence>
<sequence length="307" mass="34040">IKQCVQCPAQEHPNREENHCLPKVVTFLVFDDFLGISLTNMTLCFCVITGVVLRVFVKHRDTPIVKANIQAFSYVLFISLLLCFLCSLLFIGHPQTAICILQQITFGTRLSDFHFTSLTVTVATVLAKTLTVILAFKTRKPRKTMRRLLVTGAANCHSHVLPDPGDYLWSLLESSLPFLEMDTHSEHKELLIVCNKGSITAFYCVLGFLGSITLGTFSLAFLAMNLPDTFNEAKFLTFSTLVFCSVWVTFLPIYHSTKGKVMVAVEIFSILASSAGLLGCTFAPKLFCASQVVLVVKNLPAMQETLV</sequence>
<dbReference type="PRINTS" id="PR00248">
    <property type="entry name" value="GPCRMGR"/>
</dbReference>
<evidence type="ECO:0000256" key="7">
    <source>
        <dbReference type="ARBA" id="ARBA00023170"/>
    </source>
</evidence>
<evidence type="ECO:0000256" key="6">
    <source>
        <dbReference type="ARBA" id="ARBA00023136"/>
    </source>
</evidence>
<dbReference type="PROSITE" id="PS50259">
    <property type="entry name" value="G_PROTEIN_RECEP_F3_4"/>
    <property type="match status" value="1"/>
</dbReference>
<dbReference type="Ensembl" id="ENSBGRT00000017705.1">
    <property type="protein sequence ID" value="ENSBGRP00000015357.1"/>
    <property type="gene ID" value="ENSBGRG00000009653.1"/>
</dbReference>
<reference evidence="12" key="1">
    <citation type="submission" date="2019-05" db="EMBL/GenBank/DDBJ databases">
        <authorList>
            <person name="Zhang S."/>
            <person name="Liu J."/>
        </authorList>
    </citation>
    <scope>NUCLEOTIDE SEQUENCE [LARGE SCALE GENOMIC DNA]</scope>
</reference>
<dbReference type="GO" id="GO:0004930">
    <property type="term" value="F:G protein-coupled receptor activity"/>
    <property type="evidence" value="ECO:0007669"/>
    <property type="project" value="UniProtKB-KW"/>
</dbReference>
<dbReference type="GO" id="GO:0005886">
    <property type="term" value="C:plasma membrane"/>
    <property type="evidence" value="ECO:0007669"/>
    <property type="project" value="UniProtKB-SubCell"/>
</dbReference>
<feature type="transmembrane region" description="Helical" evidence="10">
    <location>
        <begin position="201"/>
        <end position="223"/>
    </location>
</feature>
<dbReference type="Pfam" id="PF00003">
    <property type="entry name" value="7tm_3"/>
    <property type="match status" value="1"/>
</dbReference>
<evidence type="ECO:0000256" key="9">
    <source>
        <dbReference type="ARBA" id="ARBA00023224"/>
    </source>
</evidence>
<reference evidence="12" key="2">
    <citation type="submission" date="2025-08" db="UniProtKB">
        <authorList>
            <consortium name="Ensembl"/>
        </authorList>
    </citation>
    <scope>IDENTIFICATION</scope>
</reference>
<keyword evidence="8" id="KW-0325">Glycoprotein</keyword>
<dbReference type="PANTHER" id="PTHR24061">
    <property type="entry name" value="CALCIUM-SENSING RECEPTOR-RELATED"/>
    <property type="match status" value="1"/>
</dbReference>
<feature type="transmembrane region" description="Helical" evidence="10">
    <location>
        <begin position="113"/>
        <end position="136"/>
    </location>
</feature>
<dbReference type="InterPro" id="IPR017978">
    <property type="entry name" value="GPCR_3_C"/>
</dbReference>
<evidence type="ECO:0000259" key="11">
    <source>
        <dbReference type="PROSITE" id="PS50259"/>
    </source>
</evidence>
<keyword evidence="13" id="KW-1185">Reference proteome</keyword>
<dbReference type="PANTHER" id="PTHR24061:SF545">
    <property type="entry name" value="VOMERONASAL 2, RECEPTOR 118-RELATED"/>
    <property type="match status" value="1"/>
</dbReference>
<feature type="domain" description="G-protein coupled receptors family 3 profile" evidence="11">
    <location>
        <begin position="34"/>
        <end position="287"/>
    </location>
</feature>
<accession>A0A8B9X4U3</accession>
<dbReference type="PRINTS" id="PR01535">
    <property type="entry name" value="VOMERONASL2R"/>
</dbReference>
<keyword evidence="3 10" id="KW-0812">Transmembrane</keyword>
<keyword evidence="5" id="KW-0297">G-protein coupled receptor</keyword>
<dbReference type="AlphaFoldDB" id="A0A8B9X4U3"/>
<dbReference type="Proteomes" id="UP000694520">
    <property type="component" value="Chromosome X"/>
</dbReference>
<reference evidence="12" key="3">
    <citation type="submission" date="2025-09" db="UniProtKB">
        <authorList>
            <consortium name="Ensembl"/>
        </authorList>
    </citation>
    <scope>IDENTIFICATION</scope>
</reference>
<proteinExistence type="predicted"/>
<organism evidence="12 13">
    <name type="scientific">Bos mutus grunniens</name>
    <name type="common">Wild yak</name>
    <name type="synonym">Bos grunniens</name>
    <dbReference type="NCBI Taxonomy" id="30521"/>
    <lineage>
        <taxon>Eukaryota</taxon>
        <taxon>Metazoa</taxon>
        <taxon>Chordata</taxon>
        <taxon>Craniata</taxon>
        <taxon>Vertebrata</taxon>
        <taxon>Euteleostomi</taxon>
        <taxon>Mammalia</taxon>
        <taxon>Eutheria</taxon>
        <taxon>Laurasiatheria</taxon>
        <taxon>Artiodactyla</taxon>
        <taxon>Ruminantia</taxon>
        <taxon>Pecora</taxon>
        <taxon>Bovidae</taxon>
        <taxon>Bovinae</taxon>
        <taxon>Bos</taxon>
    </lineage>
</organism>
<evidence type="ECO:0000256" key="2">
    <source>
        <dbReference type="ARBA" id="ARBA00022475"/>
    </source>
</evidence>
<evidence type="ECO:0000313" key="13">
    <source>
        <dbReference type="Proteomes" id="UP000694520"/>
    </source>
</evidence>
<evidence type="ECO:0000256" key="8">
    <source>
        <dbReference type="ARBA" id="ARBA00023180"/>
    </source>
</evidence>
<dbReference type="GeneTree" id="ENSGT00950000183069"/>
<comment type="subcellular location">
    <subcellularLocation>
        <location evidence="1">Cell membrane</location>
        <topology evidence="1">Multi-pass membrane protein</topology>
    </subcellularLocation>
</comment>
<keyword evidence="7" id="KW-0675">Receptor</keyword>
<evidence type="ECO:0000313" key="12">
    <source>
        <dbReference type="Ensembl" id="ENSBGRP00000015357.1"/>
    </source>
</evidence>
<feature type="transmembrane region" description="Helical" evidence="10">
    <location>
        <begin position="69"/>
        <end position="93"/>
    </location>
</feature>